<gene>
    <name evidence="2" type="ORF">C1H46_008270</name>
</gene>
<dbReference type="EMBL" id="VIEB01000110">
    <property type="protein sequence ID" value="TQE06074.1"/>
    <property type="molecule type" value="Genomic_DNA"/>
</dbReference>
<evidence type="ECO:0000256" key="1">
    <source>
        <dbReference type="SAM" id="Phobius"/>
    </source>
</evidence>
<proteinExistence type="predicted"/>
<comment type="caution">
    <text evidence="2">The sequence shown here is derived from an EMBL/GenBank/DDBJ whole genome shotgun (WGS) entry which is preliminary data.</text>
</comment>
<organism evidence="2 3">
    <name type="scientific">Malus baccata</name>
    <name type="common">Siberian crab apple</name>
    <name type="synonym">Pyrus baccata</name>
    <dbReference type="NCBI Taxonomy" id="106549"/>
    <lineage>
        <taxon>Eukaryota</taxon>
        <taxon>Viridiplantae</taxon>
        <taxon>Streptophyta</taxon>
        <taxon>Embryophyta</taxon>
        <taxon>Tracheophyta</taxon>
        <taxon>Spermatophyta</taxon>
        <taxon>Magnoliopsida</taxon>
        <taxon>eudicotyledons</taxon>
        <taxon>Gunneridae</taxon>
        <taxon>Pentapetalae</taxon>
        <taxon>rosids</taxon>
        <taxon>fabids</taxon>
        <taxon>Rosales</taxon>
        <taxon>Rosaceae</taxon>
        <taxon>Amygdaloideae</taxon>
        <taxon>Maleae</taxon>
        <taxon>Malus</taxon>
    </lineage>
</organism>
<evidence type="ECO:0000313" key="3">
    <source>
        <dbReference type="Proteomes" id="UP000315295"/>
    </source>
</evidence>
<dbReference type="AlphaFoldDB" id="A0A540N4W7"/>
<feature type="transmembrane region" description="Helical" evidence="1">
    <location>
        <begin position="24"/>
        <end position="46"/>
    </location>
</feature>
<keyword evidence="1" id="KW-0812">Transmembrane</keyword>
<name>A0A540N4W7_MALBA</name>
<keyword evidence="1" id="KW-1133">Transmembrane helix</keyword>
<reference evidence="2 3" key="1">
    <citation type="journal article" date="2019" name="G3 (Bethesda)">
        <title>Sequencing of a Wild Apple (Malus baccata) Genome Unravels the Differences Between Cultivated and Wild Apple Species Regarding Disease Resistance and Cold Tolerance.</title>
        <authorList>
            <person name="Chen X."/>
        </authorList>
    </citation>
    <scope>NUCLEOTIDE SEQUENCE [LARGE SCALE GENOMIC DNA]</scope>
    <source>
        <strain evidence="3">cv. Shandingzi</strain>
        <tissue evidence="2">Leaves</tissue>
    </source>
</reference>
<sequence length="86" mass="9389">MATFFYVIDKKMEHAVMLGWRTAWLLWLLVLCEVVVFDGVVAASWAERDEDCGMAATVDVDGCSDGLASVVAFGIFIAHLFPCAGE</sequence>
<keyword evidence="1" id="KW-0472">Membrane</keyword>
<keyword evidence="3" id="KW-1185">Reference proteome</keyword>
<dbReference type="Proteomes" id="UP000315295">
    <property type="component" value="Unassembled WGS sequence"/>
</dbReference>
<protein>
    <submittedName>
        <fullName evidence="2">Uncharacterized protein</fullName>
    </submittedName>
</protein>
<feature type="transmembrane region" description="Helical" evidence="1">
    <location>
        <begin position="66"/>
        <end position="84"/>
    </location>
</feature>
<evidence type="ECO:0000313" key="2">
    <source>
        <dbReference type="EMBL" id="TQE06074.1"/>
    </source>
</evidence>
<accession>A0A540N4W7</accession>